<dbReference type="SUPFAM" id="SSF52047">
    <property type="entry name" value="RNI-like"/>
    <property type="match status" value="1"/>
</dbReference>
<dbReference type="Proteomes" id="UP001418222">
    <property type="component" value="Unassembled WGS sequence"/>
</dbReference>
<sequence length="369" mass="40807">MEKLKSAAEDTPSALKNLQRAPPRNLALNHPVGSIHFSNISSRLKMLLLRNEASGSPYRNKKPRRLVSLCIGVLGQHFEDIIPDISEISAEIPAEIKLVLLGIARRRQLLNDNVLFALAESLWEILDISGSDVTDTCLSKISQICTNLRAVDISRCDRITVVGVTNLFNNCRSLATLRCGGSPRSDFTARRCLDLLKPNLNFADGESWEELEIMDIGGIAQSLRWLVWPKIDGDSSISMATECARICVNPQGSTGFRGLRIPVEAVHSVSLDHEVIQDIDPKTWAVSGAAHARKFPNASVVVEDVGPVLTMAEKFRLAFMDRDARLAPKRAKNERQNRRRAEKELLMTSTSAKSLALASQAAKFLFNRS</sequence>
<dbReference type="SMART" id="SM00367">
    <property type="entry name" value="LRR_CC"/>
    <property type="match status" value="1"/>
</dbReference>
<evidence type="ECO:0000256" key="1">
    <source>
        <dbReference type="SAM" id="MobiDB-lite"/>
    </source>
</evidence>
<organism evidence="2 3">
    <name type="scientific">Platanthera zijinensis</name>
    <dbReference type="NCBI Taxonomy" id="2320716"/>
    <lineage>
        <taxon>Eukaryota</taxon>
        <taxon>Viridiplantae</taxon>
        <taxon>Streptophyta</taxon>
        <taxon>Embryophyta</taxon>
        <taxon>Tracheophyta</taxon>
        <taxon>Spermatophyta</taxon>
        <taxon>Magnoliopsida</taxon>
        <taxon>Liliopsida</taxon>
        <taxon>Asparagales</taxon>
        <taxon>Orchidaceae</taxon>
        <taxon>Orchidoideae</taxon>
        <taxon>Orchideae</taxon>
        <taxon>Orchidinae</taxon>
        <taxon>Platanthera</taxon>
    </lineage>
</organism>
<keyword evidence="3" id="KW-1185">Reference proteome</keyword>
<evidence type="ECO:0008006" key="4">
    <source>
        <dbReference type="Google" id="ProtNLM"/>
    </source>
</evidence>
<dbReference type="InterPro" id="IPR032675">
    <property type="entry name" value="LRR_dom_sf"/>
</dbReference>
<comment type="caution">
    <text evidence="2">The sequence shown here is derived from an EMBL/GenBank/DDBJ whole genome shotgun (WGS) entry which is preliminary data.</text>
</comment>
<dbReference type="AlphaFoldDB" id="A0AAP0BKJ5"/>
<dbReference type="InterPro" id="IPR006553">
    <property type="entry name" value="Leu-rich_rpt_Cys-con_subtyp"/>
</dbReference>
<dbReference type="EMBL" id="JBBWWQ010000008">
    <property type="protein sequence ID" value="KAK8941305.1"/>
    <property type="molecule type" value="Genomic_DNA"/>
</dbReference>
<evidence type="ECO:0000313" key="2">
    <source>
        <dbReference type="EMBL" id="KAK8941305.1"/>
    </source>
</evidence>
<accession>A0AAP0BKJ5</accession>
<dbReference type="Gene3D" id="3.80.10.10">
    <property type="entry name" value="Ribonuclease Inhibitor"/>
    <property type="match status" value="1"/>
</dbReference>
<name>A0AAP0BKJ5_9ASPA</name>
<proteinExistence type="predicted"/>
<gene>
    <name evidence="2" type="ORF">KSP39_PZI010192</name>
</gene>
<protein>
    <recommendedName>
        <fullName evidence="4">RNI-like superfamily protein</fullName>
    </recommendedName>
</protein>
<evidence type="ECO:0000313" key="3">
    <source>
        <dbReference type="Proteomes" id="UP001418222"/>
    </source>
</evidence>
<feature type="region of interest" description="Disordered" evidence="1">
    <location>
        <begin position="1"/>
        <end position="20"/>
    </location>
</feature>
<reference evidence="2 3" key="1">
    <citation type="journal article" date="2022" name="Nat. Plants">
        <title>Genomes of leafy and leafless Platanthera orchids illuminate the evolution of mycoheterotrophy.</title>
        <authorList>
            <person name="Li M.H."/>
            <person name="Liu K.W."/>
            <person name="Li Z."/>
            <person name="Lu H.C."/>
            <person name="Ye Q.L."/>
            <person name="Zhang D."/>
            <person name="Wang J.Y."/>
            <person name="Li Y.F."/>
            <person name="Zhong Z.M."/>
            <person name="Liu X."/>
            <person name="Yu X."/>
            <person name="Liu D.K."/>
            <person name="Tu X.D."/>
            <person name="Liu B."/>
            <person name="Hao Y."/>
            <person name="Liao X.Y."/>
            <person name="Jiang Y.T."/>
            <person name="Sun W.H."/>
            <person name="Chen J."/>
            <person name="Chen Y.Q."/>
            <person name="Ai Y."/>
            <person name="Zhai J.W."/>
            <person name="Wu S.S."/>
            <person name="Zhou Z."/>
            <person name="Hsiao Y.Y."/>
            <person name="Wu W.L."/>
            <person name="Chen Y.Y."/>
            <person name="Lin Y.F."/>
            <person name="Hsu J.L."/>
            <person name="Li C.Y."/>
            <person name="Wang Z.W."/>
            <person name="Zhao X."/>
            <person name="Zhong W.Y."/>
            <person name="Ma X.K."/>
            <person name="Ma L."/>
            <person name="Huang J."/>
            <person name="Chen G.Z."/>
            <person name="Huang M.Z."/>
            <person name="Huang L."/>
            <person name="Peng D.H."/>
            <person name="Luo Y.B."/>
            <person name="Zou S.Q."/>
            <person name="Chen S.P."/>
            <person name="Lan S."/>
            <person name="Tsai W.C."/>
            <person name="Van de Peer Y."/>
            <person name="Liu Z.J."/>
        </authorList>
    </citation>
    <scope>NUCLEOTIDE SEQUENCE [LARGE SCALE GENOMIC DNA]</scope>
    <source>
        <strain evidence="2">Lor287</strain>
    </source>
</reference>